<dbReference type="InterPro" id="IPR043167">
    <property type="entry name" value="LpxI_C_sf"/>
</dbReference>
<dbReference type="PANTHER" id="PTHR39962:SF1">
    <property type="entry name" value="LPXI FAMILY PROTEIN"/>
    <property type="match status" value="1"/>
</dbReference>
<reference evidence="3 4" key="1">
    <citation type="submission" date="2020-08" db="EMBL/GenBank/DDBJ databases">
        <title>Genomic Encyclopedia of Type Strains, Phase IV (KMG-IV): sequencing the most valuable type-strain genomes for metagenomic binning, comparative biology and taxonomic classification.</title>
        <authorList>
            <person name="Goeker M."/>
        </authorList>
    </citation>
    <scope>NUCLEOTIDE SEQUENCE [LARGE SCALE GENOMIC DNA]</scope>
    <source>
        <strain evidence="3 4">DSM 12252</strain>
    </source>
</reference>
<protein>
    <recommendedName>
        <fullName evidence="5">DUF1009 domain-containing protein</fullName>
    </recommendedName>
</protein>
<dbReference type="Pfam" id="PF17930">
    <property type="entry name" value="LpxI_N"/>
    <property type="match status" value="1"/>
</dbReference>
<organism evidence="3 4">
    <name type="scientific">Prosthecobacter vanneervenii</name>
    <dbReference type="NCBI Taxonomy" id="48466"/>
    <lineage>
        <taxon>Bacteria</taxon>
        <taxon>Pseudomonadati</taxon>
        <taxon>Verrucomicrobiota</taxon>
        <taxon>Verrucomicrobiia</taxon>
        <taxon>Verrucomicrobiales</taxon>
        <taxon>Verrucomicrobiaceae</taxon>
        <taxon>Prosthecobacter</taxon>
    </lineage>
</organism>
<evidence type="ECO:0008006" key="5">
    <source>
        <dbReference type="Google" id="ProtNLM"/>
    </source>
</evidence>
<evidence type="ECO:0000259" key="1">
    <source>
        <dbReference type="Pfam" id="PF06230"/>
    </source>
</evidence>
<dbReference type="Gene3D" id="3.40.50.20">
    <property type="match status" value="1"/>
</dbReference>
<dbReference type="PANTHER" id="PTHR39962">
    <property type="entry name" value="BLL4848 PROTEIN"/>
    <property type="match status" value="1"/>
</dbReference>
<evidence type="ECO:0000313" key="3">
    <source>
        <dbReference type="EMBL" id="MBB5031264.1"/>
    </source>
</evidence>
<proteinExistence type="predicted"/>
<evidence type="ECO:0000313" key="4">
    <source>
        <dbReference type="Proteomes" id="UP000590740"/>
    </source>
</evidence>
<dbReference type="EMBL" id="JACHIG010000001">
    <property type="protein sequence ID" value="MBB5031264.1"/>
    <property type="molecule type" value="Genomic_DNA"/>
</dbReference>
<name>A0A7W8DIM4_9BACT</name>
<dbReference type="InterPro" id="IPR010415">
    <property type="entry name" value="LpxI_C"/>
</dbReference>
<dbReference type="RefSeq" id="WP_184338195.1">
    <property type="nucleotide sequence ID" value="NZ_JACHIG010000001.1"/>
</dbReference>
<comment type="caution">
    <text evidence="3">The sequence shown here is derived from an EMBL/GenBank/DDBJ whole genome shotgun (WGS) entry which is preliminary data.</text>
</comment>
<dbReference type="Pfam" id="PF06230">
    <property type="entry name" value="LpxI_C"/>
    <property type="match status" value="1"/>
</dbReference>
<keyword evidence="4" id="KW-1185">Reference proteome</keyword>
<dbReference type="AlphaFoldDB" id="A0A7W8DIM4"/>
<sequence length="272" mass="29161">MTAPNLDNIALIAGNGIYPETFVAAARKAGVRKLVAAAFTNETKPELAGMVDAIEWFRVGQLGKMISFFKKQGVTQTVMVGQIAPKNLFDLRPDLRTLIMMARLKERNAETLFGGIANELAKDGITLLPATTFLEDLMPKPGHVAGPQIKKRRVEDAEFGFKIAKESSRLDIGQTVVVKNGTVLAVEAFEGTNEAVKRGGALGRGGATMVKVSKPNQDMRFDVPVVGPETIRTAAGAGVDVIAVEAGMTLLLGREEVFRLCLELKVTLLAIG</sequence>
<accession>A0A7W8DIM4</accession>
<dbReference type="Gene3D" id="3.40.140.80">
    <property type="match status" value="1"/>
</dbReference>
<dbReference type="InterPro" id="IPR053174">
    <property type="entry name" value="LpxI"/>
</dbReference>
<feature type="domain" description="LpxI N-terminal" evidence="2">
    <location>
        <begin position="8"/>
        <end position="137"/>
    </location>
</feature>
<dbReference type="Proteomes" id="UP000590740">
    <property type="component" value="Unassembled WGS sequence"/>
</dbReference>
<dbReference type="InterPro" id="IPR041255">
    <property type="entry name" value="LpxI_N"/>
</dbReference>
<evidence type="ECO:0000259" key="2">
    <source>
        <dbReference type="Pfam" id="PF17930"/>
    </source>
</evidence>
<gene>
    <name evidence="3" type="ORF">HNQ65_000818</name>
</gene>
<feature type="domain" description="LpxI C-terminal" evidence="1">
    <location>
        <begin position="141"/>
        <end position="268"/>
    </location>
</feature>